<keyword evidence="1" id="KW-0472">Membrane</keyword>
<feature type="transmembrane region" description="Helical" evidence="1">
    <location>
        <begin position="72"/>
        <end position="96"/>
    </location>
</feature>
<evidence type="ECO:0000259" key="2">
    <source>
        <dbReference type="Pfam" id="PF09992"/>
    </source>
</evidence>
<gene>
    <name evidence="3" type="ORF">UFOPK3267_00559</name>
</gene>
<evidence type="ECO:0000313" key="3">
    <source>
        <dbReference type="EMBL" id="CAB4847830.1"/>
    </source>
</evidence>
<organism evidence="3">
    <name type="scientific">freshwater metagenome</name>
    <dbReference type="NCBI Taxonomy" id="449393"/>
    <lineage>
        <taxon>unclassified sequences</taxon>
        <taxon>metagenomes</taxon>
        <taxon>ecological metagenomes</taxon>
    </lineage>
</organism>
<name>A0A6J7BQZ9_9ZZZZ</name>
<accession>A0A6J7BQZ9</accession>
<dbReference type="EMBL" id="CAFBIY010000020">
    <property type="protein sequence ID" value="CAB4847830.1"/>
    <property type="molecule type" value="Genomic_DNA"/>
</dbReference>
<evidence type="ECO:0000256" key="1">
    <source>
        <dbReference type="SAM" id="Phobius"/>
    </source>
</evidence>
<dbReference type="Pfam" id="PF09992">
    <property type="entry name" value="NAGPA"/>
    <property type="match status" value="1"/>
</dbReference>
<sequence>MDQSASEQNLTTHDPRWKSIVSWALGAALFVLVFRVLHLTSGTGGLATGVAVTITVTWTLTARRNANRRRQLWIAVWTLSLATVVWDGVTFARYVLKDNGDTATQRMTSWGRDHGLGGAIDWMETVVYSDPPSNKPAEQLTLAVSSTTTPSTTTVLSEVTTTTIYTPSAPTPLTPSFSPALGGEGQWQAVAQVHGMDAMWATSLRPLADTGGIVATVVVIDQTYLRVGMFNGRETPGGTWVRDDHVPEELWPSLVAAMNGGFRLEHSFGGYATEGKVVQTLLPGRATLAITREGKLVIGELGREIIDDGSWQSLRQNLVLLVDNGQSGIDNAKRQHVYWGAMSTGEIFVNRSAVCELKDGRIGYVMVGKSNAPQLAQILINVGCMKAVQLDINGSWPNFALFTHFPNGTFAAATVDQRMSSDPMRYVKASSREFFAFFDAALVPAQSALDT</sequence>
<protein>
    <submittedName>
        <fullName evidence="3">Unannotated protein</fullName>
    </submittedName>
</protein>
<dbReference type="InterPro" id="IPR018711">
    <property type="entry name" value="NAGPA"/>
</dbReference>
<keyword evidence="1" id="KW-0812">Transmembrane</keyword>
<feature type="transmembrane region" description="Helical" evidence="1">
    <location>
        <begin position="20"/>
        <end position="37"/>
    </location>
</feature>
<proteinExistence type="predicted"/>
<dbReference type="AlphaFoldDB" id="A0A6J7BQZ9"/>
<reference evidence="3" key="1">
    <citation type="submission" date="2020-05" db="EMBL/GenBank/DDBJ databases">
        <authorList>
            <person name="Chiriac C."/>
            <person name="Salcher M."/>
            <person name="Ghai R."/>
            <person name="Kavagutti S V."/>
        </authorList>
    </citation>
    <scope>NUCLEOTIDE SEQUENCE</scope>
</reference>
<feature type="domain" description="Phosphodiester glycosidase" evidence="2">
    <location>
        <begin position="254"/>
        <end position="391"/>
    </location>
</feature>
<feature type="transmembrane region" description="Helical" evidence="1">
    <location>
        <begin position="43"/>
        <end position="60"/>
    </location>
</feature>
<keyword evidence="1" id="KW-1133">Transmembrane helix</keyword>